<dbReference type="PROSITE" id="PS50109">
    <property type="entry name" value="HIS_KIN"/>
    <property type="match status" value="1"/>
</dbReference>
<dbReference type="SMART" id="SM00028">
    <property type="entry name" value="TPR"/>
    <property type="match status" value="5"/>
</dbReference>
<keyword evidence="6 11" id="KW-0418">Kinase</keyword>
<dbReference type="RefSeq" id="WP_129750015.1">
    <property type="nucleotide sequence ID" value="NZ_JUIW01000003.1"/>
</dbReference>
<dbReference type="PANTHER" id="PTHR41523:SF8">
    <property type="entry name" value="ETHYLENE RESPONSE SENSOR PROTEIN"/>
    <property type="match status" value="1"/>
</dbReference>
<feature type="chain" id="PRO_5019528825" description="histidine kinase" evidence="9">
    <location>
        <begin position="21"/>
        <end position="754"/>
    </location>
</feature>
<comment type="catalytic activity">
    <reaction evidence="1">
        <text>ATP + protein L-histidine = ADP + protein N-phospho-L-histidine.</text>
        <dbReference type="EC" id="2.7.13.3"/>
    </reaction>
</comment>
<sequence>MRTRYILLGSALSAMLPASAQQHSVTTLSRLHKALSQEKGNDSLTRAGLAEIGHWHVEASRSRRFPKSSDSVYYYAQKIGRLSPDNSTGQAYVFLLKGEMAKQQRDYKKAQDDANNAFALFQKAKNPTGMAESLLLSATSYDEKADESRLAMAEKALAIYKNADDKLGQGKALRALGTMHLSRTEYKESLVCHQKSLEALKGIRGHDQELAQSFVEASGASYFMGSIPESFDYGLQALRLAEKADPDSYTSGNALNNLGRLYHTTGEYHKALAHYQRAVAILEGYIPDDLGTSAISNAAQVLVDMNRREEALLYLEKLQKRTFIGPVSRSSAIFRSIKIYCDLKDYSSAVAYVRQAVGIIDAAPLASTTSNLYAPVARYYFSTGQYGKAREYLEQYKEVAKKNKSKITYLQIYKQLYQIDSAQSAFLPAMQNLKLAYIYRDSMFGEKNRQQIADLQVKYDVLRKDRDLLLKEKKNRELLYQASVQDTRLSQSNTTRNMSIAGAVILALTTGLFYSRYRNKQKINTILEHQKEVITTSNDTLTRLVAEKEWLLKEIHHRVKNNLHIVMSLLNGQSYFLKDKAALDAIQNSQHRIQSMSLIHQKLYMSDNLTAIRMPEYVNELVDYLQESFALPRSVRFSISVENVAMDVSQAVPVGLILNEAITNCFKYAFPDQKGTITITLKHTEEDTFLLVIADNGCGMPEGFSAQNAQSLGMKLIKGLADDLGGTLEVTTGAGTQVRVAFQYKQLIFTPNKQ</sequence>
<dbReference type="InterPro" id="IPR003594">
    <property type="entry name" value="HATPase_dom"/>
</dbReference>
<evidence type="ECO:0000256" key="2">
    <source>
        <dbReference type="ARBA" id="ARBA00012438"/>
    </source>
</evidence>
<evidence type="ECO:0000256" key="1">
    <source>
        <dbReference type="ARBA" id="ARBA00000085"/>
    </source>
</evidence>
<evidence type="ECO:0000313" key="12">
    <source>
        <dbReference type="Proteomes" id="UP000289775"/>
    </source>
</evidence>
<dbReference type="EC" id="2.7.13.3" evidence="2"/>
<evidence type="ECO:0000256" key="4">
    <source>
        <dbReference type="ARBA" id="ARBA00022679"/>
    </source>
</evidence>
<evidence type="ECO:0000256" key="6">
    <source>
        <dbReference type="ARBA" id="ARBA00022777"/>
    </source>
</evidence>
<evidence type="ECO:0000256" key="5">
    <source>
        <dbReference type="ARBA" id="ARBA00022741"/>
    </source>
</evidence>
<dbReference type="OrthoDB" id="9767435at2"/>
<dbReference type="SUPFAM" id="SSF55874">
    <property type="entry name" value="ATPase domain of HSP90 chaperone/DNA topoisomerase II/histidine kinase"/>
    <property type="match status" value="1"/>
</dbReference>
<dbReference type="Gene3D" id="3.30.450.20">
    <property type="entry name" value="PAS domain"/>
    <property type="match status" value="1"/>
</dbReference>
<proteinExistence type="predicted"/>
<dbReference type="PANTHER" id="PTHR41523">
    <property type="entry name" value="TWO-COMPONENT SYSTEM SENSOR PROTEIN"/>
    <property type="match status" value="1"/>
</dbReference>
<keyword evidence="9" id="KW-0732">Signal</keyword>
<evidence type="ECO:0000256" key="3">
    <source>
        <dbReference type="ARBA" id="ARBA00022553"/>
    </source>
</evidence>
<keyword evidence="5" id="KW-0547">Nucleotide-binding</keyword>
<dbReference type="AlphaFoldDB" id="A0A444WEG4"/>
<keyword evidence="8" id="KW-0802">TPR repeat</keyword>
<organism evidence="11 12">
    <name type="scientific">Flavobacterium beibuense</name>
    <dbReference type="NCBI Taxonomy" id="657326"/>
    <lineage>
        <taxon>Bacteria</taxon>
        <taxon>Pseudomonadati</taxon>
        <taxon>Bacteroidota</taxon>
        <taxon>Flavobacteriia</taxon>
        <taxon>Flavobacteriales</taxon>
        <taxon>Flavobacteriaceae</taxon>
        <taxon>Flavobacterium</taxon>
    </lineage>
</organism>
<dbReference type="PROSITE" id="PS50293">
    <property type="entry name" value="TPR_REGION"/>
    <property type="match status" value="1"/>
</dbReference>
<evidence type="ECO:0000256" key="8">
    <source>
        <dbReference type="PROSITE-ProRule" id="PRU00339"/>
    </source>
</evidence>
<dbReference type="InterPro" id="IPR005467">
    <property type="entry name" value="His_kinase_dom"/>
</dbReference>
<evidence type="ECO:0000313" key="11">
    <source>
        <dbReference type="EMBL" id="RYJ44238.1"/>
    </source>
</evidence>
<dbReference type="Gene3D" id="1.25.40.10">
    <property type="entry name" value="Tetratricopeptide repeat domain"/>
    <property type="match status" value="2"/>
</dbReference>
<dbReference type="Pfam" id="PF02518">
    <property type="entry name" value="HATPase_c"/>
    <property type="match status" value="1"/>
</dbReference>
<dbReference type="EMBL" id="JUIW01000003">
    <property type="protein sequence ID" value="RYJ44238.1"/>
    <property type="molecule type" value="Genomic_DNA"/>
</dbReference>
<evidence type="ECO:0000256" key="7">
    <source>
        <dbReference type="ARBA" id="ARBA00022840"/>
    </source>
</evidence>
<keyword evidence="4" id="KW-0808">Transferase</keyword>
<feature type="repeat" description="TPR" evidence="8">
    <location>
        <begin position="252"/>
        <end position="285"/>
    </location>
</feature>
<dbReference type="PROSITE" id="PS50005">
    <property type="entry name" value="TPR"/>
    <property type="match status" value="1"/>
</dbReference>
<keyword evidence="12" id="KW-1185">Reference proteome</keyword>
<reference evidence="11 12" key="1">
    <citation type="submission" date="2014-12" db="EMBL/GenBank/DDBJ databases">
        <title>Genome sequence of Flavobacterium beibuense RSKm HC5.</title>
        <authorList>
            <person name="Kim J.F."/>
            <person name="Song J.Y."/>
            <person name="Kwak M.-J."/>
            <person name="Lee S.-W."/>
        </authorList>
    </citation>
    <scope>NUCLEOTIDE SEQUENCE [LARGE SCALE GENOMIC DNA]</scope>
    <source>
        <strain evidence="11 12">RSKm HC5</strain>
    </source>
</reference>
<feature type="signal peptide" evidence="9">
    <location>
        <begin position="1"/>
        <end position="20"/>
    </location>
</feature>
<keyword evidence="3" id="KW-0597">Phosphoprotein</keyword>
<dbReference type="InterPro" id="IPR036890">
    <property type="entry name" value="HATPase_C_sf"/>
</dbReference>
<dbReference type="Pfam" id="PF07568">
    <property type="entry name" value="HisKA_2"/>
    <property type="match status" value="1"/>
</dbReference>
<feature type="domain" description="Histidine kinase" evidence="10">
    <location>
        <begin position="554"/>
        <end position="746"/>
    </location>
</feature>
<evidence type="ECO:0000256" key="9">
    <source>
        <dbReference type="SAM" id="SignalP"/>
    </source>
</evidence>
<protein>
    <recommendedName>
        <fullName evidence="2">histidine kinase</fullName>
        <ecNumber evidence="2">2.7.13.3</ecNumber>
    </recommendedName>
</protein>
<dbReference type="SUPFAM" id="SSF48452">
    <property type="entry name" value="TPR-like"/>
    <property type="match status" value="2"/>
</dbReference>
<dbReference type="Gene3D" id="3.30.565.10">
    <property type="entry name" value="Histidine kinase-like ATPase, C-terminal domain"/>
    <property type="match status" value="1"/>
</dbReference>
<name>A0A444WEG4_9FLAO</name>
<dbReference type="Proteomes" id="UP000289775">
    <property type="component" value="Unassembled WGS sequence"/>
</dbReference>
<comment type="caution">
    <text evidence="11">The sequence shown here is derived from an EMBL/GenBank/DDBJ whole genome shotgun (WGS) entry which is preliminary data.</text>
</comment>
<dbReference type="GO" id="GO:0005524">
    <property type="term" value="F:ATP binding"/>
    <property type="evidence" value="ECO:0007669"/>
    <property type="project" value="UniProtKB-KW"/>
</dbReference>
<dbReference type="InterPro" id="IPR011990">
    <property type="entry name" value="TPR-like_helical_dom_sf"/>
</dbReference>
<dbReference type="GO" id="GO:0004673">
    <property type="term" value="F:protein histidine kinase activity"/>
    <property type="evidence" value="ECO:0007669"/>
    <property type="project" value="UniProtKB-EC"/>
</dbReference>
<evidence type="ECO:0000259" key="10">
    <source>
        <dbReference type="PROSITE" id="PS50109"/>
    </source>
</evidence>
<dbReference type="SMART" id="SM00387">
    <property type="entry name" value="HATPase_c"/>
    <property type="match status" value="1"/>
</dbReference>
<dbReference type="InterPro" id="IPR019734">
    <property type="entry name" value="TPR_rpt"/>
</dbReference>
<accession>A0A444WEG4</accession>
<dbReference type="InterPro" id="IPR011495">
    <property type="entry name" value="Sig_transdc_His_kin_sub2_dim/P"/>
</dbReference>
<keyword evidence="7" id="KW-0067">ATP-binding</keyword>
<gene>
    <name evidence="11" type="ORF">NU09_0848</name>
</gene>
<dbReference type="Pfam" id="PF13424">
    <property type="entry name" value="TPR_12"/>
    <property type="match status" value="1"/>
</dbReference>